<dbReference type="PROSITE" id="PS00132">
    <property type="entry name" value="CARBOXYPEPT_ZN_1"/>
    <property type="match status" value="1"/>
</dbReference>
<keyword evidence="6 15" id="KW-0732">Signal</keyword>
<comment type="catalytic activity">
    <reaction evidence="10">
        <text>Releases a C-terminal residue, which may be hydrophobic or positively charged.</text>
        <dbReference type="EC" id="3.4.17.18"/>
    </reaction>
</comment>
<sequence length="1046" mass="113628">MKRAKLALIAAAAVVLGMTAAPAQATPKPEPSEAVEVYTGELGARELEQLMRSGVSREDLRYGKGKTKDKVVVEVALGGRQAEQLRSKGVELTVKRIGGKPASKALDARLAKGDNVYKKYGGPGGIREQIVAAANAHPDIAKVVDIGRTHQGQTLTAIKVTKGARQLRDGSRKAMLYMSAQHAREWITPEMTRRLLMHVLAGYAGNAEIKKLVDTTELWFIPVANPDGYDHTFEPGQRLWRKNLRDNDGDGRITGADGVDLNRNFRYKWGYDNEGSSENPVSLTYRGPAAMSEPEIRAVDQLASRVRFTYVLNYHSAAELLLYGVGWQQATPTPDDLIFEALLGDDARPAVPGYDPDIGAELYITNGDTDGHMTNVRGALAVTPEMTTCEVAVQSDPNDEWTLEDCAGGQGFTFPDSEKLIQAEFAKNVPLALATAKSVHDPDDPVSVVGRSVPDFRIDPFTESYGDPQPVAVTARRSLHAKLMHFRINGGTARTRPVLEWKGGERYGDENDLYFAEYRSLVTGAKPGDKVEVWFSGVKPGKGRVESEKFTYTLSKDSRARVLVLANEDYTGFNPDYPPTVTAPKYAAQYQKELKAAGYDSEVWDVDKQGVPHHLGVLGHFRGVAWYLGDNRLSMAAQDVETQTPFGPLPDLDVKSSQHYLTLSVRDYLNEGGKVMHTGETAAYYGFFGAQVGGIYYGLDGNPEADCVITTQAGFFEECLILADDFTQYYMGVYGRTPREGPTGFTGTDRPYEGLSATFGPPAANPLNEAGNFQVTSDALPPDRFPQFRSWKAGDYEGARGPFDPVEGDWYIAGPHQDASYMRLTRTFDLTSVTAAQAPKLQFQMSYDMESGYDNVIIEAHTAGAEDWTTLPDETGLSDTTVPAECEAGFYLDMHPWLTHYLTGGNPCQPRGTTGTWNRITGSSGGWKPVSVDLSAYAGKRVEISISYVTDPGSGGIGVFVDDTKLVVGGTATQAEGFETGMGAWALPGPPAGSGAGGDFTRQQADKTAAVATRDTVILGFGVEQVATEAQRAALLGRAMRYLIGR</sequence>
<evidence type="ECO:0000256" key="10">
    <source>
        <dbReference type="ARBA" id="ARBA00050859"/>
    </source>
</evidence>
<dbReference type="CDD" id="cd03859">
    <property type="entry name" value="M14_CPT"/>
    <property type="match status" value="1"/>
</dbReference>
<keyword evidence="5" id="KW-0479">Metal-binding</keyword>
<evidence type="ECO:0000256" key="7">
    <source>
        <dbReference type="ARBA" id="ARBA00022801"/>
    </source>
</evidence>
<dbReference type="Gene3D" id="3.40.630.10">
    <property type="entry name" value="Zn peptidases"/>
    <property type="match status" value="1"/>
</dbReference>
<evidence type="ECO:0000256" key="13">
    <source>
        <dbReference type="ARBA" id="ARBA00074273"/>
    </source>
</evidence>
<dbReference type="PRINTS" id="PR00765">
    <property type="entry name" value="CRBOXYPTASEA"/>
</dbReference>
<dbReference type="GO" id="GO:0004181">
    <property type="term" value="F:metallocarboxypeptidase activity"/>
    <property type="evidence" value="ECO:0007669"/>
    <property type="project" value="InterPro"/>
</dbReference>
<evidence type="ECO:0000256" key="3">
    <source>
        <dbReference type="ARBA" id="ARBA00022645"/>
    </source>
</evidence>
<dbReference type="EC" id="3.4.17.18" evidence="12"/>
<comment type="cofactor">
    <cofactor evidence="1">
        <name>Zn(2+)</name>
        <dbReference type="ChEBI" id="CHEBI:29105"/>
    </cofactor>
</comment>
<accession>A0A3A4B4T8</accession>
<dbReference type="Pfam" id="PF00246">
    <property type="entry name" value="Peptidase_M14"/>
    <property type="match status" value="1"/>
</dbReference>
<keyword evidence="8" id="KW-0862">Zinc</keyword>
<dbReference type="InterPro" id="IPR057246">
    <property type="entry name" value="CARBOXYPEPT_ZN_1"/>
</dbReference>
<reference evidence="17 18" key="1">
    <citation type="submission" date="2018-09" db="EMBL/GenBank/DDBJ databases">
        <title>YIM 75507 draft genome.</title>
        <authorList>
            <person name="Tang S."/>
            <person name="Feng Y."/>
        </authorList>
    </citation>
    <scope>NUCLEOTIDE SEQUENCE [LARGE SCALE GENOMIC DNA]</scope>
    <source>
        <strain evidence="17 18">YIM 75507</strain>
    </source>
</reference>
<evidence type="ECO:0000256" key="6">
    <source>
        <dbReference type="ARBA" id="ARBA00022729"/>
    </source>
</evidence>
<dbReference type="InterPro" id="IPR000834">
    <property type="entry name" value="Peptidase_M14"/>
</dbReference>
<dbReference type="RefSeq" id="WP_119926700.1">
    <property type="nucleotide sequence ID" value="NZ_QZEY01000004.1"/>
</dbReference>
<dbReference type="OrthoDB" id="5240362at2"/>
<evidence type="ECO:0000256" key="2">
    <source>
        <dbReference type="ARBA" id="ARBA00005988"/>
    </source>
</evidence>
<keyword evidence="7" id="KW-0378">Hydrolase</keyword>
<dbReference type="Pfam" id="PF20773">
    <property type="entry name" value="InhA-like_MAM"/>
    <property type="match status" value="1"/>
</dbReference>
<evidence type="ECO:0000256" key="8">
    <source>
        <dbReference type="ARBA" id="ARBA00022833"/>
    </source>
</evidence>
<dbReference type="FunFam" id="3.40.630.10:FF:000084">
    <property type="entry name" value="Carboxypeptidase B2"/>
    <property type="match status" value="1"/>
</dbReference>
<evidence type="ECO:0000313" key="18">
    <source>
        <dbReference type="Proteomes" id="UP000265768"/>
    </source>
</evidence>
<evidence type="ECO:0000256" key="15">
    <source>
        <dbReference type="SAM" id="SignalP"/>
    </source>
</evidence>
<dbReference type="EMBL" id="QZEY01000004">
    <property type="protein sequence ID" value="RJL32452.1"/>
    <property type="molecule type" value="Genomic_DNA"/>
</dbReference>
<proteinExistence type="inferred from homology"/>
<comment type="similarity">
    <text evidence="2 14">Belongs to the peptidase M14 family.</text>
</comment>
<dbReference type="GO" id="GO:0006508">
    <property type="term" value="P:proteolysis"/>
    <property type="evidence" value="ECO:0007669"/>
    <property type="project" value="UniProtKB-KW"/>
</dbReference>
<evidence type="ECO:0000256" key="12">
    <source>
        <dbReference type="ARBA" id="ARBA00066554"/>
    </source>
</evidence>
<dbReference type="PROSITE" id="PS52035">
    <property type="entry name" value="PEPTIDASE_M14"/>
    <property type="match status" value="1"/>
</dbReference>
<evidence type="ECO:0000256" key="1">
    <source>
        <dbReference type="ARBA" id="ARBA00001947"/>
    </source>
</evidence>
<feature type="active site" description="Proton donor/acceptor" evidence="14">
    <location>
        <position position="385"/>
    </location>
</feature>
<organism evidence="17 18">
    <name type="scientific">Bailinhaonella thermotolerans</name>
    <dbReference type="NCBI Taxonomy" id="1070861"/>
    <lineage>
        <taxon>Bacteria</taxon>
        <taxon>Bacillati</taxon>
        <taxon>Actinomycetota</taxon>
        <taxon>Actinomycetes</taxon>
        <taxon>Streptosporangiales</taxon>
        <taxon>Streptosporangiaceae</taxon>
        <taxon>Bailinhaonella</taxon>
    </lineage>
</organism>
<comment type="function">
    <text evidence="11">Carboxypeptidase that possesses the specificities of both mammalian Cpase A and B. Thus shows broad substrate specificity, being able to cleave Cbz-Gly-Leu, Cbz-Gly-Val, Cbz-Gly-Phe, Cbz-Gly-Lys and Bz-Gly-Arg in vitro.</text>
</comment>
<name>A0A3A4B4T8_9ACTN</name>
<keyword evidence="18" id="KW-1185">Reference proteome</keyword>
<evidence type="ECO:0000256" key="5">
    <source>
        <dbReference type="ARBA" id="ARBA00022723"/>
    </source>
</evidence>
<protein>
    <recommendedName>
        <fullName evidence="13">Zinc carboxypeptidase</fullName>
        <ecNumber evidence="12">3.4.17.18</ecNumber>
    </recommendedName>
</protein>
<feature type="domain" description="Peptidase M14" evidence="16">
    <location>
        <begin position="116"/>
        <end position="413"/>
    </location>
</feature>
<evidence type="ECO:0000256" key="4">
    <source>
        <dbReference type="ARBA" id="ARBA00022670"/>
    </source>
</evidence>
<comment type="caution">
    <text evidence="17">The sequence shown here is derived from an EMBL/GenBank/DDBJ whole genome shotgun (WGS) entry which is preliminary data.</text>
</comment>
<dbReference type="GO" id="GO:0005615">
    <property type="term" value="C:extracellular space"/>
    <property type="evidence" value="ECO:0007669"/>
    <property type="project" value="TreeGrafter"/>
</dbReference>
<dbReference type="PANTHER" id="PTHR11705">
    <property type="entry name" value="PROTEASE FAMILY M14 CARBOXYPEPTIDASE A,B"/>
    <property type="match status" value="1"/>
</dbReference>
<dbReference type="GO" id="GO:0008270">
    <property type="term" value="F:zinc ion binding"/>
    <property type="evidence" value="ECO:0007669"/>
    <property type="project" value="InterPro"/>
</dbReference>
<dbReference type="SMART" id="SM00631">
    <property type="entry name" value="Zn_pept"/>
    <property type="match status" value="1"/>
</dbReference>
<gene>
    <name evidence="17" type="ORF">D5H75_13010</name>
</gene>
<keyword evidence="4" id="KW-0645">Protease</keyword>
<evidence type="ECO:0000256" key="9">
    <source>
        <dbReference type="ARBA" id="ARBA00023049"/>
    </source>
</evidence>
<evidence type="ECO:0000259" key="16">
    <source>
        <dbReference type="PROSITE" id="PS52035"/>
    </source>
</evidence>
<feature type="chain" id="PRO_5017224823" description="Zinc carboxypeptidase" evidence="15">
    <location>
        <begin position="26"/>
        <end position="1046"/>
    </location>
</feature>
<dbReference type="AlphaFoldDB" id="A0A3A4B4T8"/>
<feature type="signal peptide" evidence="15">
    <location>
        <begin position="1"/>
        <end position="25"/>
    </location>
</feature>
<dbReference type="InterPro" id="IPR033810">
    <property type="entry name" value="Carboxypeptidase_T"/>
</dbReference>
<keyword evidence="3 17" id="KW-0121">Carboxypeptidase</keyword>
<evidence type="ECO:0000256" key="14">
    <source>
        <dbReference type="PROSITE-ProRule" id="PRU01379"/>
    </source>
</evidence>
<keyword evidence="9" id="KW-0482">Metalloprotease</keyword>
<evidence type="ECO:0000256" key="11">
    <source>
        <dbReference type="ARBA" id="ARBA00055464"/>
    </source>
</evidence>
<dbReference type="Proteomes" id="UP000265768">
    <property type="component" value="Unassembled WGS sequence"/>
</dbReference>
<dbReference type="PANTHER" id="PTHR11705:SF143">
    <property type="entry name" value="SLL0236 PROTEIN"/>
    <property type="match status" value="1"/>
</dbReference>
<dbReference type="SUPFAM" id="SSF53187">
    <property type="entry name" value="Zn-dependent exopeptidases"/>
    <property type="match status" value="1"/>
</dbReference>
<evidence type="ECO:0000313" key="17">
    <source>
        <dbReference type="EMBL" id="RJL32452.1"/>
    </source>
</evidence>